<accession>A0A0P8YTB5</accession>
<comment type="caution">
    <text evidence="3">The sequence shown here is derived from an EMBL/GenBank/DDBJ whole genome shotgun (WGS) entry which is preliminary data.</text>
</comment>
<evidence type="ECO:0000313" key="3">
    <source>
        <dbReference type="EMBL" id="KPU42935.1"/>
    </source>
</evidence>
<evidence type="ECO:0000259" key="2">
    <source>
        <dbReference type="Pfam" id="PF08327"/>
    </source>
</evidence>
<sequence length="207" mass="23484">MNKETISSENSYDLDGVLEYREGTYSTLTFKRHFKADKERLWWAVSDCQGALLWLNPVDKLELTVGGAFSIRTYDENNPSAWTSGIVTEVEPPNVLEYTWNQGPYGGGPAMQSKVRYKLEPKFDGTTLTITHVLYDTAGDKYAVTFLANWHMHLDALTQVLSGKYQNFAEYIERRAEESGLSPREFLMNLVIGLYGAYAKKVGRSRS</sequence>
<comment type="similarity">
    <text evidence="1">Belongs to the AHA1 family.</text>
</comment>
<evidence type="ECO:0000313" key="4">
    <source>
        <dbReference type="Proteomes" id="UP000050326"/>
    </source>
</evidence>
<dbReference type="SUPFAM" id="SSF55961">
    <property type="entry name" value="Bet v1-like"/>
    <property type="match status" value="1"/>
</dbReference>
<dbReference type="EMBL" id="LKET01000051">
    <property type="protein sequence ID" value="KPU42935.1"/>
    <property type="molecule type" value="Genomic_DNA"/>
</dbReference>
<gene>
    <name evidence="3" type="ORF">OXPF_37040</name>
</gene>
<evidence type="ECO:0000256" key="1">
    <source>
        <dbReference type="ARBA" id="ARBA00006817"/>
    </source>
</evidence>
<dbReference type="STRING" id="36849.OXPF_37040"/>
<dbReference type="RefSeq" id="WP_054876666.1">
    <property type="nucleotide sequence ID" value="NZ_LKET01000051.1"/>
</dbReference>
<dbReference type="InterPro" id="IPR023393">
    <property type="entry name" value="START-like_dom_sf"/>
</dbReference>
<dbReference type="Pfam" id="PF08327">
    <property type="entry name" value="AHSA1"/>
    <property type="match status" value="1"/>
</dbReference>
<reference evidence="3 4" key="1">
    <citation type="submission" date="2015-09" db="EMBL/GenBank/DDBJ databases">
        <title>Genome sequence of Oxobacter pfennigii DSM 3222.</title>
        <authorList>
            <person name="Poehlein A."/>
            <person name="Bengelsdorf F.R."/>
            <person name="Schiel-Bengelsdorf B."/>
            <person name="Duerre P."/>
            <person name="Daniel R."/>
        </authorList>
    </citation>
    <scope>NUCLEOTIDE SEQUENCE [LARGE SCALE GENOMIC DNA]</scope>
    <source>
        <strain evidence="3 4">DSM 3222</strain>
    </source>
</reference>
<feature type="domain" description="Activator of Hsp90 ATPase homologue 1/2-like C-terminal" evidence="2">
    <location>
        <begin position="36"/>
        <end position="161"/>
    </location>
</feature>
<dbReference type="Proteomes" id="UP000050326">
    <property type="component" value="Unassembled WGS sequence"/>
</dbReference>
<dbReference type="AlphaFoldDB" id="A0A0P8YTB5"/>
<protein>
    <recommendedName>
        <fullName evidence="2">Activator of Hsp90 ATPase homologue 1/2-like C-terminal domain-containing protein</fullName>
    </recommendedName>
</protein>
<dbReference type="OrthoDB" id="2355173at2"/>
<organism evidence="3 4">
    <name type="scientific">Oxobacter pfennigii</name>
    <dbReference type="NCBI Taxonomy" id="36849"/>
    <lineage>
        <taxon>Bacteria</taxon>
        <taxon>Bacillati</taxon>
        <taxon>Bacillota</taxon>
        <taxon>Clostridia</taxon>
        <taxon>Eubacteriales</taxon>
        <taxon>Clostridiaceae</taxon>
        <taxon>Oxobacter</taxon>
    </lineage>
</organism>
<keyword evidence="4" id="KW-1185">Reference proteome</keyword>
<dbReference type="Gene3D" id="3.30.530.20">
    <property type="match status" value="1"/>
</dbReference>
<name>A0A0P8YTB5_9CLOT</name>
<dbReference type="InterPro" id="IPR013538">
    <property type="entry name" value="ASHA1/2-like_C"/>
</dbReference>
<proteinExistence type="inferred from homology"/>